<protein>
    <submittedName>
        <fullName evidence="1">Uncharacterized protein</fullName>
    </submittedName>
</protein>
<dbReference type="Proteomes" id="UP000215086">
    <property type="component" value="Chromosome"/>
</dbReference>
<reference evidence="1 2" key="1">
    <citation type="journal article" name="Front. Microbiol.">
        <title>Sugar Metabolism of the First Thermophilic Planctomycete Thermogutta terrifontis: Comparative Genomic and Transcriptomic Approaches.</title>
        <authorList>
            <person name="Elcheninov A.G."/>
            <person name="Menzel P."/>
            <person name="Gudbergsdottir S.R."/>
            <person name="Slesarev A.I."/>
            <person name="Kadnikov V.V."/>
            <person name="Krogh A."/>
            <person name="Bonch-Osmolovskaya E.A."/>
            <person name="Peng X."/>
            <person name="Kublanov I.V."/>
        </authorList>
    </citation>
    <scope>NUCLEOTIDE SEQUENCE [LARGE SCALE GENOMIC DNA]</scope>
    <source>
        <strain evidence="1 2">R1</strain>
    </source>
</reference>
<accession>A0A286RA33</accession>
<dbReference type="KEGG" id="ttf:THTE_0232"/>
<dbReference type="AlphaFoldDB" id="A0A286RA33"/>
<proteinExistence type="predicted"/>
<evidence type="ECO:0000313" key="1">
    <source>
        <dbReference type="EMBL" id="ASV72834.1"/>
    </source>
</evidence>
<gene>
    <name evidence="1" type="ORF">THTE_0232</name>
</gene>
<evidence type="ECO:0000313" key="2">
    <source>
        <dbReference type="Proteomes" id="UP000215086"/>
    </source>
</evidence>
<name>A0A286RA33_9BACT</name>
<sequence length="66" mass="7902">MLDPRKVLLLLTELRRISRKMKWTPQISGIEIPKDVAAKLEKRWTEFYMQFGKKLRKSARSRAVKE</sequence>
<keyword evidence="2" id="KW-1185">Reference proteome</keyword>
<dbReference type="EMBL" id="CP018477">
    <property type="protein sequence ID" value="ASV72834.1"/>
    <property type="molecule type" value="Genomic_DNA"/>
</dbReference>
<organism evidence="1 2">
    <name type="scientific">Thermogutta terrifontis</name>
    <dbReference type="NCBI Taxonomy" id="1331910"/>
    <lineage>
        <taxon>Bacteria</taxon>
        <taxon>Pseudomonadati</taxon>
        <taxon>Planctomycetota</taxon>
        <taxon>Planctomycetia</taxon>
        <taxon>Pirellulales</taxon>
        <taxon>Thermoguttaceae</taxon>
        <taxon>Thermogutta</taxon>
    </lineage>
</organism>